<gene>
    <name evidence="1" type="ORF">N0D28_10135</name>
</gene>
<organism evidence="1 2">
    <name type="scientific">Deinococcus rubellus</name>
    <dbReference type="NCBI Taxonomy" id="1889240"/>
    <lineage>
        <taxon>Bacteria</taxon>
        <taxon>Thermotogati</taxon>
        <taxon>Deinococcota</taxon>
        <taxon>Deinococci</taxon>
        <taxon>Deinococcales</taxon>
        <taxon>Deinococcaceae</taxon>
        <taxon>Deinococcus</taxon>
    </lineage>
</organism>
<protein>
    <submittedName>
        <fullName evidence="1">Uncharacterized protein</fullName>
    </submittedName>
</protein>
<evidence type="ECO:0000313" key="2">
    <source>
        <dbReference type="Proteomes" id="UP001060261"/>
    </source>
</evidence>
<dbReference type="RefSeq" id="WP_260559409.1">
    <property type="nucleotide sequence ID" value="NZ_BAABEC010000179.1"/>
</dbReference>
<dbReference type="EMBL" id="CP104213">
    <property type="protein sequence ID" value="UWX63116.1"/>
    <property type="molecule type" value="Genomic_DNA"/>
</dbReference>
<proteinExistence type="predicted"/>
<keyword evidence="2" id="KW-1185">Reference proteome</keyword>
<dbReference type="Proteomes" id="UP001060261">
    <property type="component" value="Chromosome"/>
</dbReference>
<name>A0ABY5YDV5_9DEIO</name>
<reference evidence="1" key="1">
    <citation type="submission" date="2022-09" db="EMBL/GenBank/DDBJ databases">
        <title>genome sequence of Deinococcus rubellus.</title>
        <authorList>
            <person name="Srinivasan S."/>
        </authorList>
    </citation>
    <scope>NUCLEOTIDE SEQUENCE</scope>
    <source>
        <strain evidence="1">Ant6</strain>
    </source>
</reference>
<evidence type="ECO:0000313" key="1">
    <source>
        <dbReference type="EMBL" id="UWX63116.1"/>
    </source>
</evidence>
<accession>A0ABY5YDV5</accession>
<sequence>MRLWSKALLVGLPLVTAGVMGALAQRLSPQSLPIALPSTLHCTEPPKFEVGYQGGENYLVVQNDTYRFQSTSWLQADLCLAGTLEMTAHGELAGDESPRLVAALDGQVLDTQPFTQERTWKLNVPASGRLILGYFNDYYLADVRVATLSRFRVSGPACQAVPQIDVPLATGGKWYPAANVATLVRGPALTAVPCGPGQLTFTLVGREGNHAFPQLSIVQAGKVLAQPVSQAQPQMVSLKVGASPITMTLTNPYGKTLADRNLIVTRLVFSPR</sequence>